<dbReference type="Pfam" id="PF14258">
    <property type="entry name" value="DUF4350"/>
    <property type="match status" value="1"/>
</dbReference>
<evidence type="ECO:0000256" key="1">
    <source>
        <dbReference type="SAM" id="Phobius"/>
    </source>
</evidence>
<name>A0A7I7UN31_MYCPV</name>
<keyword evidence="4" id="KW-1185">Reference proteome</keyword>
<gene>
    <name evidence="3" type="ORF">MPUL_27140</name>
</gene>
<dbReference type="InterPro" id="IPR025646">
    <property type="entry name" value="DUF4350"/>
</dbReference>
<accession>A0A7I7UN31</accession>
<dbReference type="Proteomes" id="UP000467252">
    <property type="component" value="Chromosome"/>
</dbReference>
<dbReference type="EMBL" id="AP022599">
    <property type="protein sequence ID" value="BBY81556.1"/>
    <property type="molecule type" value="Genomic_DNA"/>
</dbReference>
<proteinExistence type="predicted"/>
<keyword evidence="1" id="KW-1133">Transmembrane helix</keyword>
<dbReference type="AlphaFoldDB" id="A0A7I7UN31"/>
<feature type="domain" description="DUF4350" evidence="2">
    <location>
        <begin position="57"/>
        <end position="225"/>
    </location>
</feature>
<feature type="transmembrane region" description="Helical" evidence="1">
    <location>
        <begin position="27"/>
        <end position="47"/>
    </location>
</feature>
<protein>
    <submittedName>
        <fullName evidence="3">Membrane protein</fullName>
    </submittedName>
</protein>
<reference evidence="3 4" key="1">
    <citation type="journal article" date="2019" name="Emerg. Microbes Infect.">
        <title>Comprehensive subspecies identification of 175 nontuberculous mycobacteria species based on 7547 genomic profiles.</title>
        <authorList>
            <person name="Matsumoto Y."/>
            <person name="Kinjo T."/>
            <person name="Motooka D."/>
            <person name="Nabeya D."/>
            <person name="Jung N."/>
            <person name="Uechi K."/>
            <person name="Horii T."/>
            <person name="Iida T."/>
            <person name="Fujita J."/>
            <person name="Nakamura S."/>
        </authorList>
    </citation>
    <scope>NUCLEOTIDE SEQUENCE [LARGE SCALE GENOMIC DNA]</scope>
    <source>
        <strain evidence="3 4">JCM 6370</strain>
    </source>
</reference>
<evidence type="ECO:0000259" key="2">
    <source>
        <dbReference type="Pfam" id="PF14258"/>
    </source>
</evidence>
<keyword evidence="1" id="KW-0472">Membrane</keyword>
<keyword evidence="1" id="KW-0812">Transmembrane</keyword>
<dbReference type="RefSeq" id="WP_163901001.1">
    <property type="nucleotide sequence ID" value="NZ_AP022599.1"/>
</dbReference>
<sequence>MTAGADRTEADTAVTPTVRRRWRSASWVLLALIVIVGLALLTTYLTAPTPGGRMDATSTSADGARALVTLVRDHGVEVVEAPDIAAVEAAAGPDTLIVVVQTYSLVDKDILQRLAALPGDRLVVQPISRTREALAPEVERSGSTTYGDDTPDCDLREAVRAGTVQFGISDAYDAAGDVPVTRCYGGALVRYTDDGRNITVVGSADFMTNGGLLKQGNAALAMNLVGTNPRMIWYAPQRLEGETDGAASIFDLIPDRVGWIVWQLCLVVVLLAFWKGRRLGPLVAEKIPVVVRASETVEGLGRLYRSTRSRDRAAEALRTATLQRMVPRLGLGQGADQAAIVQSVAERCGLPPQAVAHTLFGPPPADDAHLVNLARELDNIERQVAQS</sequence>
<organism evidence="3 4">
    <name type="scientific">Mycolicibacterium pulveris</name>
    <name type="common">Mycobacterium pulveris</name>
    <dbReference type="NCBI Taxonomy" id="36813"/>
    <lineage>
        <taxon>Bacteria</taxon>
        <taxon>Bacillati</taxon>
        <taxon>Actinomycetota</taxon>
        <taxon>Actinomycetes</taxon>
        <taxon>Mycobacteriales</taxon>
        <taxon>Mycobacteriaceae</taxon>
        <taxon>Mycolicibacterium</taxon>
    </lineage>
</organism>
<evidence type="ECO:0000313" key="3">
    <source>
        <dbReference type="EMBL" id="BBY81556.1"/>
    </source>
</evidence>
<evidence type="ECO:0000313" key="4">
    <source>
        <dbReference type="Proteomes" id="UP000467252"/>
    </source>
</evidence>